<dbReference type="EMBL" id="BGPR01001179">
    <property type="protein sequence ID" value="GBM47414.1"/>
    <property type="molecule type" value="Genomic_DNA"/>
</dbReference>
<dbReference type="AlphaFoldDB" id="A0A4Y2G678"/>
<organism evidence="1 2">
    <name type="scientific">Araneus ventricosus</name>
    <name type="common">Orbweaver spider</name>
    <name type="synonym">Epeira ventricosa</name>
    <dbReference type="NCBI Taxonomy" id="182803"/>
    <lineage>
        <taxon>Eukaryota</taxon>
        <taxon>Metazoa</taxon>
        <taxon>Ecdysozoa</taxon>
        <taxon>Arthropoda</taxon>
        <taxon>Chelicerata</taxon>
        <taxon>Arachnida</taxon>
        <taxon>Araneae</taxon>
        <taxon>Araneomorphae</taxon>
        <taxon>Entelegynae</taxon>
        <taxon>Araneoidea</taxon>
        <taxon>Araneidae</taxon>
        <taxon>Araneus</taxon>
    </lineage>
</organism>
<evidence type="ECO:0000313" key="2">
    <source>
        <dbReference type="Proteomes" id="UP000499080"/>
    </source>
</evidence>
<protein>
    <submittedName>
        <fullName evidence="1">Uncharacterized protein</fullName>
    </submittedName>
</protein>
<evidence type="ECO:0000313" key="1">
    <source>
        <dbReference type="EMBL" id="GBM47414.1"/>
    </source>
</evidence>
<sequence length="107" mass="12455">MTQYRRRQRSSRPPSVPEFSLVQISMAERRVLETWLQMGVHSVMRYEWALGTNISDIRGCGGAPRSVFIFHTLPSFTEHLNERQNHLKGYDVDPLKRSVGVDGYQKY</sequence>
<keyword evidence="2" id="KW-1185">Reference proteome</keyword>
<dbReference type="Proteomes" id="UP000499080">
    <property type="component" value="Unassembled WGS sequence"/>
</dbReference>
<name>A0A4Y2G678_ARAVE</name>
<reference evidence="1 2" key="1">
    <citation type="journal article" date="2019" name="Sci. Rep.">
        <title>Orb-weaving spider Araneus ventricosus genome elucidates the spidroin gene catalogue.</title>
        <authorList>
            <person name="Kono N."/>
            <person name="Nakamura H."/>
            <person name="Ohtoshi R."/>
            <person name="Moran D.A.P."/>
            <person name="Shinohara A."/>
            <person name="Yoshida Y."/>
            <person name="Fujiwara M."/>
            <person name="Mori M."/>
            <person name="Tomita M."/>
            <person name="Arakawa K."/>
        </authorList>
    </citation>
    <scope>NUCLEOTIDE SEQUENCE [LARGE SCALE GENOMIC DNA]</scope>
</reference>
<proteinExistence type="predicted"/>
<accession>A0A4Y2G678</accession>
<comment type="caution">
    <text evidence="1">The sequence shown here is derived from an EMBL/GenBank/DDBJ whole genome shotgun (WGS) entry which is preliminary data.</text>
</comment>
<gene>
    <name evidence="1" type="ORF">AVEN_175594_1</name>
</gene>